<keyword evidence="1" id="KW-1133">Transmembrane helix</keyword>
<dbReference type="SUPFAM" id="SSF53254">
    <property type="entry name" value="Phosphoglycerate mutase-like"/>
    <property type="match status" value="1"/>
</dbReference>
<dbReference type="EMBL" id="JBBXMP010000207">
    <property type="protein sequence ID" value="KAL0059776.1"/>
    <property type="molecule type" value="Genomic_DNA"/>
</dbReference>
<sequence length="344" mass="38106">MSLVQGMFPANTDYQTKLANGTTVVGPLNGYQYVAIESVEPDNDISLEGWTQCGAFDKSTKEFYNSPEFKKKEEEHQTFLEQLPRYVDGRPVTLENMWNVFDFMLVSHIHDEEFRNNLPPTFLEQGRHLANWHEYGVFSDSALDGIGNIPFRTMIPSVTESLESIANASDPLKFVYMATSYKPFVSLFNMTGVAYAQPELAGFVNFAGSVALEVRQPASGGEPVVRFNFKNGTDDEAYKTYSFMNRTDDVPLKEFLDHLQPAAVEGLSDWCRICGNEKDRGCAELVLAASQASSSHHQTISPVGAGFLGAGLTLFVALAMLGVLFFLGLLTFGRKGKRVAEEKA</sequence>
<evidence type="ECO:0000256" key="1">
    <source>
        <dbReference type="SAM" id="Phobius"/>
    </source>
</evidence>
<name>A0ABR2ZFQ0_9AGAR</name>
<dbReference type="Gene3D" id="3.40.50.1240">
    <property type="entry name" value="Phosphoglycerate mutase-like"/>
    <property type="match status" value="1"/>
</dbReference>
<feature type="transmembrane region" description="Helical" evidence="1">
    <location>
        <begin position="303"/>
        <end position="330"/>
    </location>
</feature>
<organism evidence="2 3">
    <name type="scientific">Marasmius tenuissimus</name>
    <dbReference type="NCBI Taxonomy" id="585030"/>
    <lineage>
        <taxon>Eukaryota</taxon>
        <taxon>Fungi</taxon>
        <taxon>Dikarya</taxon>
        <taxon>Basidiomycota</taxon>
        <taxon>Agaricomycotina</taxon>
        <taxon>Agaricomycetes</taxon>
        <taxon>Agaricomycetidae</taxon>
        <taxon>Agaricales</taxon>
        <taxon>Marasmiineae</taxon>
        <taxon>Marasmiaceae</taxon>
        <taxon>Marasmius</taxon>
    </lineage>
</organism>
<protein>
    <submittedName>
        <fullName evidence="2">Uncharacterized protein</fullName>
    </submittedName>
</protein>
<evidence type="ECO:0000313" key="2">
    <source>
        <dbReference type="EMBL" id="KAL0059776.1"/>
    </source>
</evidence>
<reference evidence="2 3" key="1">
    <citation type="submission" date="2024-05" db="EMBL/GenBank/DDBJ databases">
        <title>A draft genome resource for the thread blight pathogen Marasmius tenuissimus strain MS-2.</title>
        <authorList>
            <person name="Yulfo-Soto G.E."/>
            <person name="Baruah I.K."/>
            <person name="Amoako-Attah I."/>
            <person name="Bukari Y."/>
            <person name="Meinhardt L.W."/>
            <person name="Bailey B.A."/>
            <person name="Cohen S.P."/>
        </authorList>
    </citation>
    <scope>NUCLEOTIDE SEQUENCE [LARGE SCALE GENOMIC DNA]</scope>
    <source>
        <strain evidence="2 3">MS-2</strain>
    </source>
</reference>
<keyword evidence="3" id="KW-1185">Reference proteome</keyword>
<dbReference type="InterPro" id="IPR029033">
    <property type="entry name" value="His_PPase_superfam"/>
</dbReference>
<keyword evidence="1" id="KW-0472">Membrane</keyword>
<proteinExistence type="predicted"/>
<evidence type="ECO:0000313" key="3">
    <source>
        <dbReference type="Proteomes" id="UP001437256"/>
    </source>
</evidence>
<comment type="caution">
    <text evidence="2">The sequence shown here is derived from an EMBL/GenBank/DDBJ whole genome shotgun (WGS) entry which is preliminary data.</text>
</comment>
<accession>A0ABR2ZFQ0</accession>
<keyword evidence="1" id="KW-0812">Transmembrane</keyword>
<gene>
    <name evidence="2" type="ORF">AAF712_013463</name>
</gene>
<dbReference type="Proteomes" id="UP001437256">
    <property type="component" value="Unassembled WGS sequence"/>
</dbReference>